<dbReference type="Proteomes" id="UP000030636">
    <property type="component" value="Chromosome"/>
</dbReference>
<dbReference type="STRING" id="1447715.AH67_06425"/>
<dbReference type="InterPro" id="IPR036390">
    <property type="entry name" value="WH_DNA-bd_sf"/>
</dbReference>
<dbReference type="PANTHER" id="PTHR18964:SF149">
    <property type="entry name" value="BIFUNCTIONAL UDP-N-ACETYLGLUCOSAMINE 2-EPIMERASE_N-ACETYLMANNOSAMINE KINASE"/>
    <property type="match status" value="1"/>
</dbReference>
<keyword evidence="3" id="KW-1185">Reference proteome</keyword>
<evidence type="ECO:0000313" key="3">
    <source>
        <dbReference type="Proteomes" id="UP000030636"/>
    </source>
</evidence>
<protein>
    <submittedName>
        <fullName evidence="2">NagC family transcriptional regulator</fullName>
    </submittedName>
</protein>
<dbReference type="AlphaFoldDB" id="A0A0A7ICP0"/>
<comment type="similarity">
    <text evidence="1">Belongs to the ROK (NagC/XylR) family.</text>
</comment>
<accession>A0A0A7ICP0</accession>
<dbReference type="KEGG" id="bpsp:AH67_06425"/>
<evidence type="ECO:0000256" key="1">
    <source>
        <dbReference type="ARBA" id="ARBA00006479"/>
    </source>
</evidence>
<dbReference type="Pfam" id="PF00480">
    <property type="entry name" value="ROK"/>
    <property type="match status" value="1"/>
</dbReference>
<dbReference type="SUPFAM" id="SSF53067">
    <property type="entry name" value="Actin-like ATPase domain"/>
    <property type="match status" value="1"/>
</dbReference>
<dbReference type="HOGENOM" id="CLU_036604_13_1_11"/>
<dbReference type="PROSITE" id="PS01125">
    <property type="entry name" value="ROK"/>
    <property type="match status" value="1"/>
</dbReference>
<proteinExistence type="inferred from homology"/>
<name>A0A0A7ICP0_9BIFI</name>
<organism evidence="2 3">
    <name type="scientific">Bifidobacterium pseudolongum PV8-2</name>
    <dbReference type="NCBI Taxonomy" id="1447715"/>
    <lineage>
        <taxon>Bacteria</taxon>
        <taxon>Bacillati</taxon>
        <taxon>Actinomycetota</taxon>
        <taxon>Actinomycetes</taxon>
        <taxon>Bifidobacteriales</taxon>
        <taxon>Bifidobacteriaceae</taxon>
        <taxon>Bifidobacterium</taxon>
    </lineage>
</organism>
<dbReference type="InterPro" id="IPR036388">
    <property type="entry name" value="WH-like_DNA-bd_sf"/>
</dbReference>
<dbReference type="Gene3D" id="1.10.10.10">
    <property type="entry name" value="Winged helix-like DNA-binding domain superfamily/Winged helix DNA-binding domain"/>
    <property type="match status" value="1"/>
</dbReference>
<gene>
    <name evidence="2" type="ORF">AH67_06425</name>
</gene>
<dbReference type="PANTHER" id="PTHR18964">
    <property type="entry name" value="ROK (REPRESSOR, ORF, KINASE) FAMILY"/>
    <property type="match status" value="1"/>
</dbReference>
<dbReference type="RefSeq" id="WP_022858003.1">
    <property type="nucleotide sequence ID" value="NZ_CP007457.1"/>
</dbReference>
<dbReference type="Gene3D" id="3.30.420.40">
    <property type="match status" value="2"/>
</dbReference>
<dbReference type="InterPro" id="IPR049874">
    <property type="entry name" value="ROK_cs"/>
</dbReference>
<dbReference type="SUPFAM" id="SSF46785">
    <property type="entry name" value="Winged helix' DNA-binding domain"/>
    <property type="match status" value="1"/>
</dbReference>
<sequence length="415" mass="44957">MTTQTAGDQQNLSEYNRSRTLQYLYHHGIASRAQIAQALHLTPAALSKISNHLLSSGAIIETGPLEGKGNRRSIGLAVNTGQYRVLGVKFARSLIQIGLFDLAGSAQAVWVDQATDYPTPAEAIDAVKQHIRAIMRQFTNIVAIGMAVPGPYLRSVGHTAVVSSMRQWREVNFKAEFEHAFDIPVIIEQDARAGALAQYLFDPQPRNENLAYYLLGEGIGLGVIDHGSVINGALGTATEIGHVSVDVHGIPCDCGNVGCLERYCSAVAIHDLLNEDRTIVPDSPALTHHEACIALFELAGRGDTRAQEIVRRIGTYVGYGCVTICNAFNPSRIVIGDIVAEAGEPLLDRVREVVRERVLPELVESTAIELSTLPTDAAVTGAAAVAIMYILDHPSRFFTPQTVHNATTNHNNQER</sequence>
<dbReference type="EMBL" id="CP007457">
    <property type="protein sequence ID" value="AIZ16589.1"/>
    <property type="molecule type" value="Genomic_DNA"/>
</dbReference>
<evidence type="ECO:0000313" key="2">
    <source>
        <dbReference type="EMBL" id="AIZ16589.1"/>
    </source>
</evidence>
<dbReference type="InterPro" id="IPR000600">
    <property type="entry name" value="ROK"/>
</dbReference>
<dbReference type="OrthoDB" id="5174513at2"/>
<reference evidence="2 3" key="1">
    <citation type="journal article" date="2015" name="Genome Announc.">
        <title>Bifidobacterium pseudolongum Strain PV8-2, Isolated from a Stool Sample of an Anemic Kenyan Infant.</title>
        <authorList>
            <person name="Vazquez-Gutierrez P."/>
            <person name="Lacroix C."/>
            <person name="Chassard C."/>
            <person name="Klumpp J."/>
            <person name="Stevens M.J."/>
            <person name="Jans C."/>
        </authorList>
    </citation>
    <scope>NUCLEOTIDE SEQUENCE [LARGE SCALE GENOMIC DNA]</scope>
    <source>
        <strain evidence="2 3">PV8-2</strain>
    </source>
</reference>
<dbReference type="InterPro" id="IPR043129">
    <property type="entry name" value="ATPase_NBD"/>
</dbReference>